<dbReference type="SUPFAM" id="SSF54593">
    <property type="entry name" value="Glyoxalase/Bleomycin resistance protein/Dihydroxybiphenyl dioxygenase"/>
    <property type="match status" value="1"/>
</dbReference>
<dbReference type="Proteomes" id="UP000055611">
    <property type="component" value="Chromosome"/>
</dbReference>
<evidence type="ECO:0000313" key="4">
    <source>
        <dbReference type="Proteomes" id="UP000055611"/>
    </source>
</evidence>
<feature type="domain" description="Glyoxalase-like" evidence="1">
    <location>
        <begin position="5"/>
        <end position="176"/>
    </location>
</feature>
<dbReference type="EMBL" id="CP014206">
    <property type="protein sequence ID" value="AMK10173.1"/>
    <property type="molecule type" value="Genomic_DNA"/>
</dbReference>
<gene>
    <name evidence="2" type="ORF">AWY79_03095</name>
    <name evidence="3" type="ORF">EDC59_10775</name>
</gene>
<keyword evidence="4" id="KW-1185">Reference proteome</keyword>
<accession>A0A126QJK1</accession>
<dbReference type="Gene3D" id="3.10.180.10">
    <property type="entry name" value="2,3-Dihydroxybiphenyl 1,2-Dioxygenase, domain 1"/>
    <property type="match status" value="1"/>
</dbReference>
<protein>
    <submittedName>
        <fullName evidence="3">Glyoxalase-like protein</fullName>
    </submittedName>
</protein>
<dbReference type="Proteomes" id="UP000295506">
    <property type="component" value="Unassembled WGS sequence"/>
</dbReference>
<dbReference type="RefSeq" id="WP_066800131.1">
    <property type="nucleotide sequence ID" value="NZ_CP014206.1"/>
</dbReference>
<proteinExistence type="predicted"/>
<dbReference type="EMBL" id="SOBK01000007">
    <property type="protein sequence ID" value="TDT87880.1"/>
    <property type="molecule type" value="Genomic_DNA"/>
</dbReference>
<organism evidence="3 5">
    <name type="scientific">Pseudodesulfovibrio indicus</name>
    <dbReference type="NCBI Taxonomy" id="1716143"/>
    <lineage>
        <taxon>Bacteria</taxon>
        <taxon>Pseudomonadati</taxon>
        <taxon>Thermodesulfobacteriota</taxon>
        <taxon>Desulfovibrionia</taxon>
        <taxon>Desulfovibrionales</taxon>
        <taxon>Desulfovibrionaceae</taxon>
    </lineage>
</organism>
<evidence type="ECO:0000259" key="1">
    <source>
        <dbReference type="Pfam" id="PF13468"/>
    </source>
</evidence>
<dbReference type="InterPro" id="IPR025870">
    <property type="entry name" value="Glyoxalase-like_dom"/>
</dbReference>
<evidence type="ECO:0000313" key="2">
    <source>
        <dbReference type="EMBL" id="AMK10173.1"/>
    </source>
</evidence>
<reference evidence="3 5" key="2">
    <citation type="submission" date="2019-03" db="EMBL/GenBank/DDBJ databases">
        <title>Genomic Encyclopedia of Type Strains, Phase IV (KMG-IV): sequencing the most valuable type-strain genomes for metagenomic binning, comparative biology and taxonomic classification.</title>
        <authorList>
            <person name="Goeker M."/>
        </authorList>
    </citation>
    <scope>NUCLEOTIDE SEQUENCE [LARGE SCALE GENOMIC DNA]</scope>
    <source>
        <strain evidence="3 5">DSM 101483</strain>
    </source>
</reference>
<dbReference type="KEGG" id="dej:AWY79_03095"/>
<evidence type="ECO:0000313" key="5">
    <source>
        <dbReference type="Proteomes" id="UP000295506"/>
    </source>
</evidence>
<name>A0A126QJK1_9BACT</name>
<sequence>MRTRVDHLVIAATDIARGVQWAEKALGVLVPRGGVHTTMGTHNHVMRLGEELFLEVIAINPDGPPPLKPRWFGLDDPSVRARLDRSPAFLAWVVNTDDMDGLLASAPMSWGRATPVTRGDLRWRFALPSDGRLLAGGMLPYAIQWDTPHHPARAMPDLGCRLLSLDIHHPYPEWLGEGLDAIGSVDLVRVHPLPPLELPRMTARIDTPEGVRLLESMPGAGAC</sequence>
<evidence type="ECO:0000313" key="3">
    <source>
        <dbReference type="EMBL" id="TDT87880.1"/>
    </source>
</evidence>
<dbReference type="OrthoDB" id="5801364at2"/>
<reference evidence="2 4" key="1">
    <citation type="journal article" date="2016" name="Front. Microbiol.">
        <title>Genome Sequence of the Piezophilic, Mesophilic Sulfate-Reducing Bacterium Desulfovibrio indicus J2T.</title>
        <authorList>
            <person name="Cao J."/>
            <person name="Maignien L."/>
            <person name="Shao Z."/>
            <person name="Alain K."/>
            <person name="Jebbar M."/>
        </authorList>
    </citation>
    <scope>NUCLEOTIDE SEQUENCE [LARGE SCALE GENOMIC DNA]</scope>
    <source>
        <strain evidence="2 4">J2</strain>
    </source>
</reference>
<dbReference type="Pfam" id="PF13468">
    <property type="entry name" value="Glyoxalase_3"/>
    <property type="match status" value="1"/>
</dbReference>
<dbReference type="InterPro" id="IPR029068">
    <property type="entry name" value="Glyas_Bleomycin-R_OHBP_Dase"/>
</dbReference>
<dbReference type="AlphaFoldDB" id="A0A126QJK1"/>